<dbReference type="Proteomes" id="UP001494672">
    <property type="component" value="Unassembled WGS sequence"/>
</dbReference>
<proteinExistence type="predicted"/>
<gene>
    <name evidence="3" type="ORF">AAAU18_01460</name>
</gene>
<keyword evidence="4" id="KW-1185">Reference proteome</keyword>
<dbReference type="SUPFAM" id="SSF51905">
    <property type="entry name" value="FAD/NAD(P)-binding domain"/>
    <property type="match status" value="1"/>
</dbReference>
<dbReference type="Pfam" id="PF07992">
    <property type="entry name" value="Pyr_redox_2"/>
    <property type="match status" value="1"/>
</dbReference>
<evidence type="ECO:0000259" key="1">
    <source>
        <dbReference type="Pfam" id="PF07992"/>
    </source>
</evidence>
<dbReference type="PIRSF" id="PIRSF038984">
    <property type="entry name" value="FAD_binding_protein"/>
    <property type="match status" value="1"/>
</dbReference>
<organism evidence="3 4">
    <name type="scientific">Coprococcus aceti</name>
    <dbReference type="NCBI Taxonomy" id="2981786"/>
    <lineage>
        <taxon>Bacteria</taxon>
        <taxon>Bacillati</taxon>
        <taxon>Bacillota</taxon>
        <taxon>Clostridia</taxon>
        <taxon>Lachnospirales</taxon>
        <taxon>Lachnospiraceae</taxon>
        <taxon>Coprococcus</taxon>
    </lineage>
</organism>
<dbReference type="Gene3D" id="3.50.50.60">
    <property type="entry name" value="FAD/NAD(P)-binding domain"/>
    <property type="match status" value="2"/>
</dbReference>
<protein>
    <submittedName>
        <fullName evidence="3">FAD-dependent protein</fullName>
    </submittedName>
</protein>
<dbReference type="PANTHER" id="PTHR42842:SF3">
    <property type="entry name" value="FAD_NAD(P)-BINDING OXIDOREDUCTASE FAMILY PROTEIN"/>
    <property type="match status" value="1"/>
</dbReference>
<dbReference type="RefSeq" id="WP_055273000.1">
    <property type="nucleotide sequence ID" value="NZ_JBBNGJ010000001.1"/>
</dbReference>
<reference evidence="3 4" key="1">
    <citation type="submission" date="2024-04" db="EMBL/GenBank/DDBJ databases">
        <title>Human intestinal bacterial collection.</title>
        <authorList>
            <person name="Pauvert C."/>
            <person name="Hitch T.C.A."/>
            <person name="Clavel T."/>
        </authorList>
    </citation>
    <scope>NUCLEOTIDE SEQUENCE [LARGE SCALE GENOMIC DNA]</scope>
    <source>
        <strain evidence="3 4">CLA-AA-H181</strain>
    </source>
</reference>
<feature type="domain" description="FAD-dependent protein C-terminal" evidence="2">
    <location>
        <begin position="287"/>
        <end position="482"/>
    </location>
</feature>
<comment type="caution">
    <text evidence="3">The sequence shown here is derived from an EMBL/GenBank/DDBJ whole genome shotgun (WGS) entry which is preliminary data.</text>
</comment>
<evidence type="ECO:0000313" key="3">
    <source>
        <dbReference type="EMBL" id="MEQ2591580.1"/>
    </source>
</evidence>
<evidence type="ECO:0000259" key="2">
    <source>
        <dbReference type="Pfam" id="PF21688"/>
    </source>
</evidence>
<dbReference type="PANTHER" id="PTHR42842">
    <property type="entry name" value="FAD/NAD(P)-BINDING OXIDOREDUCTASE"/>
    <property type="match status" value="1"/>
</dbReference>
<dbReference type="InterPro" id="IPR023753">
    <property type="entry name" value="FAD/NAD-binding_dom"/>
</dbReference>
<feature type="domain" description="FAD/NAD(P)-binding" evidence="1">
    <location>
        <begin position="96"/>
        <end position="271"/>
    </location>
</feature>
<dbReference type="InterPro" id="IPR028348">
    <property type="entry name" value="FAD-binding_protein"/>
</dbReference>
<dbReference type="Pfam" id="PF21688">
    <property type="entry name" value="FAD-depend_C"/>
    <property type="match status" value="1"/>
</dbReference>
<sequence>MIRINNVKLQLGFTEADVRSVIKKTLKTDKEFEYIFFKLSLDDRRRNQVKYIASIDVDVPNPEKLLKRLHNNNVMLTNATQYRFPEPGNVKMTYRPVVIGTGPGGLFAALYLARAGYRPVVFERGMDVDRRMEHIERFWKGEEGLDPNCNVQFGEGGAGTFSDGKLNTVIKDGSGRRTEVMRTFVEYGADPSIMYINKPHVGTDVLSGIVRNMREDIKRLGGEVHFDSLFTGYDQITQDEVCVHIKNISDGSEKEYRTNALVLALGHSSRDTVEMLYKKGVPMEPKPFAMGLRIEHKRADIDVMKYGDDPAYANLLPAADYKMTHQASNGRAVYSFCMCPGGYVVNASSEHGETCVNGMSYSGRDGENSNSAIVVNVTPEDYGSDHPLAGMKFQRRWEKAAYEAGQGAVPVQLFGDYRRDIPTEKLGGVKPQIKGKYRLTSLKCCLPEYIKDAIIEGVVSFDKRMPGYSSDDAVLSGIEARTSSPVRMIRGDELRCEGTCIYPCGEGAGYAGGITSAAVDGMKVAEAIASRFSNEAITDGTQENING</sequence>
<dbReference type="EMBL" id="JBBNGJ010000001">
    <property type="protein sequence ID" value="MEQ2591580.1"/>
    <property type="molecule type" value="Genomic_DNA"/>
</dbReference>
<dbReference type="Gene3D" id="3.30.70.2700">
    <property type="match status" value="1"/>
</dbReference>
<dbReference type="InterPro" id="IPR049516">
    <property type="entry name" value="FAD-depend_C"/>
</dbReference>
<dbReference type="InterPro" id="IPR036188">
    <property type="entry name" value="FAD/NAD-bd_sf"/>
</dbReference>
<evidence type="ECO:0000313" key="4">
    <source>
        <dbReference type="Proteomes" id="UP001494672"/>
    </source>
</evidence>
<name>A0ABV1I5V0_9FIRM</name>
<accession>A0ABV1I5V0</accession>